<evidence type="ECO:0000256" key="4">
    <source>
        <dbReference type="ARBA" id="ARBA00023163"/>
    </source>
</evidence>
<evidence type="ECO:0000313" key="7">
    <source>
        <dbReference type="EMBL" id="CAH8387374.1"/>
    </source>
</evidence>
<dbReference type="PROSITE" id="PS50066">
    <property type="entry name" value="MADS_BOX_2"/>
    <property type="match status" value="1"/>
</dbReference>
<dbReference type="Gene3D" id="3.40.1810.10">
    <property type="entry name" value="Transcription factor, MADS-box"/>
    <property type="match status" value="1"/>
</dbReference>
<dbReference type="Proteomes" id="UP001642260">
    <property type="component" value="Unassembled WGS sequence"/>
</dbReference>
<evidence type="ECO:0000256" key="5">
    <source>
        <dbReference type="ARBA" id="ARBA00023242"/>
    </source>
</evidence>
<accession>A0ABC8LVB6</accession>
<dbReference type="InterPro" id="IPR036879">
    <property type="entry name" value="TF_MADSbox_sf"/>
</dbReference>
<dbReference type="Pfam" id="PF00319">
    <property type="entry name" value="SRF-TF"/>
    <property type="match status" value="1"/>
</dbReference>
<comment type="subcellular location">
    <subcellularLocation>
        <location evidence="1">Nucleus</location>
    </subcellularLocation>
</comment>
<keyword evidence="8" id="KW-1185">Reference proteome</keyword>
<keyword evidence="2" id="KW-0805">Transcription regulation</keyword>
<comment type="caution">
    <text evidence="7">The sequence shown here is derived from an EMBL/GenBank/DDBJ whole genome shotgun (WGS) entry which is preliminary data.</text>
</comment>
<evidence type="ECO:0000259" key="6">
    <source>
        <dbReference type="PROSITE" id="PS50066"/>
    </source>
</evidence>
<gene>
    <name evidence="7" type="ORF">ERUC_LOCUS39857</name>
</gene>
<organism evidence="7 8">
    <name type="scientific">Eruca vesicaria subsp. sativa</name>
    <name type="common">Garden rocket</name>
    <name type="synonym">Eruca sativa</name>
    <dbReference type="NCBI Taxonomy" id="29727"/>
    <lineage>
        <taxon>Eukaryota</taxon>
        <taxon>Viridiplantae</taxon>
        <taxon>Streptophyta</taxon>
        <taxon>Embryophyta</taxon>
        <taxon>Tracheophyta</taxon>
        <taxon>Spermatophyta</taxon>
        <taxon>Magnoliopsida</taxon>
        <taxon>eudicotyledons</taxon>
        <taxon>Gunneridae</taxon>
        <taxon>Pentapetalae</taxon>
        <taxon>rosids</taxon>
        <taxon>malvids</taxon>
        <taxon>Brassicales</taxon>
        <taxon>Brassicaceae</taxon>
        <taxon>Brassiceae</taxon>
        <taxon>Eruca</taxon>
    </lineage>
</organism>
<keyword evidence="5" id="KW-0539">Nucleus</keyword>
<dbReference type="AlphaFoldDB" id="A0ABC8LVB6"/>
<dbReference type="PANTHER" id="PTHR11945">
    <property type="entry name" value="MADS BOX PROTEIN"/>
    <property type="match status" value="1"/>
</dbReference>
<dbReference type="GO" id="GO:0003677">
    <property type="term" value="F:DNA binding"/>
    <property type="evidence" value="ECO:0007669"/>
    <property type="project" value="UniProtKB-KW"/>
</dbReference>
<evidence type="ECO:0000256" key="3">
    <source>
        <dbReference type="ARBA" id="ARBA00023125"/>
    </source>
</evidence>
<name>A0ABC8LVB6_ERUVS</name>
<evidence type="ECO:0000256" key="2">
    <source>
        <dbReference type="ARBA" id="ARBA00023015"/>
    </source>
</evidence>
<keyword evidence="3" id="KW-0238">DNA-binding</keyword>
<proteinExistence type="predicted"/>
<reference evidence="7 8" key="1">
    <citation type="submission" date="2022-03" db="EMBL/GenBank/DDBJ databases">
        <authorList>
            <person name="Macdonald S."/>
            <person name="Ahmed S."/>
            <person name="Newling K."/>
        </authorList>
    </citation>
    <scope>NUCLEOTIDE SEQUENCE [LARGE SCALE GENOMIC DNA]</scope>
</reference>
<evidence type="ECO:0000256" key="1">
    <source>
        <dbReference type="ARBA" id="ARBA00004123"/>
    </source>
</evidence>
<dbReference type="SMART" id="SM00432">
    <property type="entry name" value="MADS"/>
    <property type="match status" value="1"/>
</dbReference>
<dbReference type="PANTHER" id="PTHR11945:SF821">
    <property type="entry name" value="AGAMOUS-LIKE 57"/>
    <property type="match status" value="1"/>
</dbReference>
<feature type="domain" description="MADS-box" evidence="6">
    <location>
        <begin position="5"/>
        <end position="65"/>
    </location>
</feature>
<dbReference type="PRINTS" id="PR00404">
    <property type="entry name" value="MADSDOMAIN"/>
</dbReference>
<keyword evidence="4" id="KW-0804">Transcription</keyword>
<sequence length="78" mass="9047">MKHTKGRQKIEMMKVEAYRDRMATFSKRKSGIFKKMNEMITQCNVEMAFMVFTETGKLYTFANPSVEEALGRLKSPST</sequence>
<dbReference type="InterPro" id="IPR002100">
    <property type="entry name" value="TF_MADSbox"/>
</dbReference>
<dbReference type="EMBL" id="CAKOAT010742932">
    <property type="protein sequence ID" value="CAH8387374.1"/>
    <property type="molecule type" value="Genomic_DNA"/>
</dbReference>
<evidence type="ECO:0000313" key="8">
    <source>
        <dbReference type="Proteomes" id="UP001642260"/>
    </source>
</evidence>
<protein>
    <recommendedName>
        <fullName evidence="6">MADS-box domain-containing protein</fullName>
    </recommendedName>
</protein>
<dbReference type="GO" id="GO:0005634">
    <property type="term" value="C:nucleus"/>
    <property type="evidence" value="ECO:0007669"/>
    <property type="project" value="UniProtKB-SubCell"/>
</dbReference>
<dbReference type="SUPFAM" id="SSF55455">
    <property type="entry name" value="SRF-like"/>
    <property type="match status" value="1"/>
</dbReference>